<feature type="compositionally biased region" description="Basic and acidic residues" evidence="2">
    <location>
        <begin position="358"/>
        <end position="380"/>
    </location>
</feature>
<sequence length="1196" mass="134059">MLNSVKMDLKDLCRLCLSRDRQLMWVFDDSLECTTQAKKLILSTVGVEINKDDVISQKICSKCGENVLKLYTFREQSLKNDKLLKELHRNVRKKTMHKSVINLFKKYPGLKIPNVALDLNISPMVVMDMDGVQNYLRTHNKNMAKHTQEVLRNESTKAGCSSKDFSVSTKDTVSPISLKLVQNTSSYEIIHKTNTTEDDGRLQQEIINLLSSPVAKRISSYGKRRNSLPDGSPPHKRFCEASTSHQSISHRRRSHSNSKSEHLNNQKKVDVNKSPVIISNILIQTGEERDKSSNGAKQSNQTAGTHADPEIPKSNQREKLDSSIYTNINGIKPLSSTIVIDKTLCNDRQITSNLQLKKTSETHDSQIPKSDSLNRSEGATEHQVPIVDSTCPNSPPEIVHNIALSSSDISEKSVTECNFKENAMTNPIGTRKKPTDVVSDRDACNKLDFNRDFSPKKLKITEPESKIEISSPQIIEVDLSSEDETSEDLSISFNTKNNLNNIHICTFCTKKCETKQDLLAHSSSCVPKNNATADSSRALEKQSEVTKNQNSNVDTRNENSTEVVPEIIEILSDDEQQATSNITSSVIIPNITMPDNEFIDIINSNSDSGIITNQLLSAIKDLPCPEKETQTNISSHRLFDKLQEDFKIILNDESVTPNFDYRIKMQRFKAFLHFYLVPCIITNGKQFSVKYIQEQVQPKQELKYWDNLTPIDIKLKNSYVKLEPPEADDDQVLNPQEKISADGIEPQISHVDNAAVNVTNIPKVTPEISLNPTLPTPVPLESFPPTLLAQVSAESVEMTQSSNSINVCLPQSTEKQKTQEITLNDPGLEIDIDATIRLNTEELAKLLDISAPSSNCNNNSSNSTINSSHNINVTPPIEANLRNVPLPTPFPTFSNENVPVVLPSTAYPSLPELGLNIENFDSYIEAPVLTQNLPIHTNSFIDSNTSNSTSTRLPDVLSTIPRPPAESLGSQNIHLNGANNNILSNATELENIVRGLFNTNTNTNNMYNTDPVPSNTDVRRNNNFPNNPSNYQYYQQRINVNMNVYNNNSRQTPDTTPRNAYYRSQAAWVPPEQTNGYSQTALPPPPPYTPQHHQNHPQQGFPSSYGTIPTISNNRNYNSNPPLNNYRQVTRPQSNNRNCYTPYPPNNSTNSVQRNSSNQNYGYFSQRMQSLLSMRNNAPRVPEPSNIRVRSIDDLR</sequence>
<organism evidence="4 5">
    <name type="scientific">Diabrotica virgifera virgifera</name>
    <name type="common">western corn rootworm</name>
    <dbReference type="NCBI Taxonomy" id="50390"/>
    <lineage>
        <taxon>Eukaryota</taxon>
        <taxon>Metazoa</taxon>
        <taxon>Ecdysozoa</taxon>
        <taxon>Arthropoda</taxon>
        <taxon>Hexapoda</taxon>
        <taxon>Insecta</taxon>
        <taxon>Pterygota</taxon>
        <taxon>Neoptera</taxon>
        <taxon>Endopterygota</taxon>
        <taxon>Coleoptera</taxon>
        <taxon>Polyphaga</taxon>
        <taxon>Cucujiformia</taxon>
        <taxon>Chrysomeloidea</taxon>
        <taxon>Chrysomelidae</taxon>
        <taxon>Galerucinae</taxon>
        <taxon>Diabroticina</taxon>
        <taxon>Diabroticites</taxon>
        <taxon>Diabrotica</taxon>
    </lineage>
</organism>
<dbReference type="SUPFAM" id="SSF57716">
    <property type="entry name" value="Glucocorticoid receptor-like (DNA-binding domain)"/>
    <property type="match status" value="1"/>
</dbReference>
<dbReference type="SMART" id="SM00868">
    <property type="entry name" value="zf-AD"/>
    <property type="match status" value="1"/>
</dbReference>
<feature type="region of interest" description="Disordered" evidence="2">
    <location>
        <begin position="1004"/>
        <end position="1027"/>
    </location>
</feature>
<dbReference type="Pfam" id="PF07776">
    <property type="entry name" value="zf-AD"/>
    <property type="match status" value="1"/>
</dbReference>
<evidence type="ECO:0000313" key="5">
    <source>
        <dbReference type="Proteomes" id="UP001652700"/>
    </source>
</evidence>
<feature type="binding site" evidence="1">
    <location>
        <position position="63"/>
    </location>
    <ligand>
        <name>Zn(2+)</name>
        <dbReference type="ChEBI" id="CHEBI:29105"/>
    </ligand>
</feature>
<dbReference type="InterPro" id="IPR012934">
    <property type="entry name" value="Znf_AD"/>
</dbReference>
<dbReference type="GeneID" id="126889471"/>
<keyword evidence="1" id="KW-0863">Zinc-finger</keyword>
<feature type="compositionally biased region" description="Low complexity" evidence="2">
    <location>
        <begin position="1090"/>
        <end position="1102"/>
    </location>
</feature>
<evidence type="ECO:0000256" key="2">
    <source>
        <dbReference type="SAM" id="MobiDB-lite"/>
    </source>
</evidence>
<dbReference type="PROSITE" id="PS51915">
    <property type="entry name" value="ZAD"/>
    <property type="match status" value="1"/>
</dbReference>
<keyword evidence="1" id="KW-0862">Zinc</keyword>
<feature type="region of interest" description="Disordered" evidence="2">
    <location>
        <begin position="1073"/>
        <end position="1159"/>
    </location>
</feature>
<feature type="compositionally biased region" description="Low complexity" evidence="2">
    <location>
        <begin position="1112"/>
        <end position="1127"/>
    </location>
</feature>
<keyword evidence="1" id="KW-0479">Metal-binding</keyword>
<feature type="binding site" evidence="1">
    <location>
        <position position="13"/>
    </location>
    <ligand>
        <name>Zn(2+)</name>
        <dbReference type="ChEBI" id="CHEBI:29105"/>
    </ligand>
</feature>
<feature type="compositionally biased region" description="Polar residues" evidence="2">
    <location>
        <begin position="293"/>
        <end position="304"/>
    </location>
</feature>
<accession>A0ABM5KU83</accession>
<evidence type="ECO:0000256" key="1">
    <source>
        <dbReference type="PROSITE-ProRule" id="PRU01263"/>
    </source>
</evidence>
<evidence type="ECO:0000313" key="4">
    <source>
        <dbReference type="EnsemblMetazoa" id="XP_050513747.1"/>
    </source>
</evidence>
<proteinExistence type="predicted"/>
<feature type="binding site" evidence="1">
    <location>
        <position position="60"/>
    </location>
    <ligand>
        <name>Zn(2+)</name>
        <dbReference type="ChEBI" id="CHEBI:29105"/>
    </ligand>
</feature>
<feature type="region of interest" description="Disordered" evidence="2">
    <location>
        <begin position="220"/>
        <end position="271"/>
    </location>
</feature>
<protein>
    <recommendedName>
        <fullName evidence="3">ZAD domain-containing protein</fullName>
    </recommendedName>
</protein>
<keyword evidence="5" id="KW-1185">Reference proteome</keyword>
<feature type="region of interest" description="Disordered" evidence="2">
    <location>
        <begin position="355"/>
        <end position="393"/>
    </location>
</feature>
<feature type="compositionally biased region" description="Polar residues" evidence="2">
    <location>
        <begin position="1128"/>
        <end position="1139"/>
    </location>
</feature>
<dbReference type="Gene3D" id="3.40.1800.20">
    <property type="match status" value="1"/>
</dbReference>
<feature type="binding site" evidence="1">
    <location>
        <position position="16"/>
    </location>
    <ligand>
        <name>Zn(2+)</name>
        <dbReference type="ChEBI" id="CHEBI:29105"/>
    </ligand>
</feature>
<reference evidence="4" key="1">
    <citation type="submission" date="2025-05" db="UniProtKB">
        <authorList>
            <consortium name="EnsemblMetazoa"/>
        </authorList>
    </citation>
    <scope>IDENTIFICATION</scope>
</reference>
<name>A0ABM5KU83_DIAVI</name>
<dbReference type="Proteomes" id="UP001652700">
    <property type="component" value="Unplaced"/>
</dbReference>
<feature type="region of interest" description="Disordered" evidence="2">
    <location>
        <begin position="284"/>
        <end position="318"/>
    </location>
</feature>
<feature type="compositionally biased region" description="Basic and acidic residues" evidence="2">
    <location>
        <begin position="258"/>
        <end position="271"/>
    </location>
</feature>
<feature type="compositionally biased region" description="Polar residues" evidence="2">
    <location>
        <begin position="545"/>
        <end position="559"/>
    </location>
</feature>
<feature type="compositionally biased region" description="Polar residues" evidence="2">
    <location>
        <begin position="1146"/>
        <end position="1159"/>
    </location>
</feature>
<dbReference type="EnsemblMetazoa" id="XM_050657790.1">
    <property type="protein sequence ID" value="XP_050513747.1"/>
    <property type="gene ID" value="LOC126889471"/>
</dbReference>
<feature type="domain" description="ZAD" evidence="3">
    <location>
        <begin position="11"/>
        <end position="87"/>
    </location>
</feature>
<feature type="region of interest" description="Disordered" evidence="2">
    <location>
        <begin position="528"/>
        <end position="559"/>
    </location>
</feature>
<dbReference type="RefSeq" id="XP_050513747.1">
    <property type="nucleotide sequence ID" value="XM_050657790.1"/>
</dbReference>
<evidence type="ECO:0000259" key="3">
    <source>
        <dbReference type="PROSITE" id="PS51915"/>
    </source>
</evidence>
<feature type="compositionally biased region" description="Basic and acidic residues" evidence="2">
    <location>
        <begin position="307"/>
        <end position="318"/>
    </location>
</feature>